<sequence length="506" mass="57123">MFLVVNVEFHERVFITAQQIVVGGAVWQVIQIVHFFIHTIYRKGAYTRLNIRLFENFGQFTAVFCCVAQVQNVVPLHAFEGVDSRRFAATDRAKERTHAGAAIRQPPSPHVIIAAIIGANGGQHQIQPRCRYVVARQKMADAGRVNQLHFGVSFKFFQCAIGVVFIRRPISIEAVQRVGNTLKRTTQLFGFWLHNIGIAVNQKHAETAQEFFFEENGHQGMLECVAQRVFLHELFWRNGAEKPFDCFHKFLSVHQDLPAFDRNEFDTSFGTLESTAGEQDTGAEAPHGLHFTFHHFGDWASVDIRPLCNLLEFLFLPQRETIVGHAQHAHVGEFFQHEIAERIRFFVGRTANHFVTESTGRHGGQQFLGHHDGAAMPDVGNLGAFGQNVEEIFNLLVFVVVHAIRIFLGARTVANMQVLLRRVDGDGHGAQSASVAMRPAVWNFQHRTVVEFFGDGVGVAGFDQFRHFHQEISEDELLGADWCVGVDALLYEAGHEHSLVLRWSWD</sequence>
<accession>A0A8S5UG91</accession>
<organism evidence="1">
    <name type="scientific">Myoviridae sp. ctshb19</name>
    <dbReference type="NCBI Taxonomy" id="2825194"/>
    <lineage>
        <taxon>Viruses</taxon>
        <taxon>Duplodnaviria</taxon>
        <taxon>Heunggongvirae</taxon>
        <taxon>Uroviricota</taxon>
        <taxon>Caudoviricetes</taxon>
    </lineage>
</organism>
<protein>
    <submittedName>
        <fullName evidence="1">Uncharacterized protein</fullName>
    </submittedName>
</protein>
<dbReference type="EMBL" id="BK016086">
    <property type="protein sequence ID" value="DAF93443.1"/>
    <property type="molecule type" value="Genomic_DNA"/>
</dbReference>
<evidence type="ECO:0000313" key="1">
    <source>
        <dbReference type="EMBL" id="DAF93443.1"/>
    </source>
</evidence>
<name>A0A8S5UG91_9CAUD</name>
<proteinExistence type="predicted"/>
<reference evidence="1" key="1">
    <citation type="journal article" date="2021" name="Proc. Natl. Acad. Sci. U.S.A.">
        <title>A Catalog of Tens of Thousands of Viruses from Human Metagenomes Reveals Hidden Associations with Chronic Diseases.</title>
        <authorList>
            <person name="Tisza M.J."/>
            <person name="Buck C.B."/>
        </authorList>
    </citation>
    <scope>NUCLEOTIDE SEQUENCE</scope>
    <source>
        <strain evidence="1">Ctshb19</strain>
    </source>
</reference>